<evidence type="ECO:0000313" key="2">
    <source>
        <dbReference type="Proteomes" id="UP000007110"/>
    </source>
</evidence>
<dbReference type="Proteomes" id="UP000007110">
    <property type="component" value="Unassembled WGS sequence"/>
</dbReference>
<accession>A0A7M7ND70</accession>
<dbReference type="EnsemblMetazoa" id="XM_030977512">
    <property type="protein sequence ID" value="XP_030833372"/>
    <property type="gene ID" value="LOC115920856"/>
</dbReference>
<dbReference type="AlphaFoldDB" id="A0A7M7ND70"/>
<dbReference type="GeneID" id="115920856"/>
<keyword evidence="2" id="KW-1185">Reference proteome</keyword>
<reference evidence="1" key="2">
    <citation type="submission" date="2021-01" db="UniProtKB">
        <authorList>
            <consortium name="EnsemblMetazoa"/>
        </authorList>
    </citation>
    <scope>IDENTIFICATION</scope>
</reference>
<protein>
    <submittedName>
        <fullName evidence="1">Uncharacterized protein</fullName>
    </submittedName>
</protein>
<dbReference type="InParanoid" id="A0A7M7ND70"/>
<proteinExistence type="predicted"/>
<dbReference type="KEGG" id="spu:115920856"/>
<name>A0A7M7ND70_STRPU</name>
<sequence>MQVQTLGLHGLQCPTPASAHYLVKVLCSMPNLTDLTLAREAYTGEVFNEEFYSALKAKASSIQGCFPQIRKGNFRLNGDAQDDLNSFLDTLTCLQRSVQYM</sequence>
<organism evidence="1 2">
    <name type="scientific">Strongylocentrotus purpuratus</name>
    <name type="common">Purple sea urchin</name>
    <dbReference type="NCBI Taxonomy" id="7668"/>
    <lineage>
        <taxon>Eukaryota</taxon>
        <taxon>Metazoa</taxon>
        <taxon>Echinodermata</taxon>
        <taxon>Eleutherozoa</taxon>
        <taxon>Echinozoa</taxon>
        <taxon>Echinoidea</taxon>
        <taxon>Euechinoidea</taxon>
        <taxon>Echinacea</taxon>
        <taxon>Camarodonta</taxon>
        <taxon>Echinidea</taxon>
        <taxon>Strongylocentrotidae</taxon>
        <taxon>Strongylocentrotus</taxon>
    </lineage>
</organism>
<reference evidence="2" key="1">
    <citation type="submission" date="2015-02" db="EMBL/GenBank/DDBJ databases">
        <title>Genome sequencing for Strongylocentrotus purpuratus.</title>
        <authorList>
            <person name="Murali S."/>
            <person name="Liu Y."/>
            <person name="Vee V."/>
            <person name="English A."/>
            <person name="Wang M."/>
            <person name="Skinner E."/>
            <person name="Han Y."/>
            <person name="Muzny D.M."/>
            <person name="Worley K.C."/>
            <person name="Gibbs R.A."/>
        </authorList>
    </citation>
    <scope>NUCLEOTIDE SEQUENCE</scope>
</reference>
<evidence type="ECO:0000313" key="1">
    <source>
        <dbReference type="EnsemblMetazoa" id="XP_030833372"/>
    </source>
</evidence>
<dbReference type="RefSeq" id="XP_030833372.1">
    <property type="nucleotide sequence ID" value="XM_030977512.1"/>
</dbReference>